<feature type="region of interest" description="Disordered" evidence="9">
    <location>
        <begin position="537"/>
        <end position="578"/>
    </location>
</feature>
<comment type="caution">
    <text evidence="11">The sequence shown here is derived from an EMBL/GenBank/DDBJ whole genome shotgun (WGS) entry which is preliminary data.</text>
</comment>
<evidence type="ECO:0000256" key="7">
    <source>
        <dbReference type="ARBA" id="ARBA00023128"/>
    </source>
</evidence>
<dbReference type="InterPro" id="IPR012762">
    <property type="entry name" value="Ubiq_biosynth_COQ9"/>
</dbReference>
<evidence type="ECO:0000256" key="3">
    <source>
        <dbReference type="ARBA" id="ARBA00010766"/>
    </source>
</evidence>
<feature type="region of interest" description="Disordered" evidence="9">
    <location>
        <begin position="116"/>
        <end position="200"/>
    </location>
</feature>
<feature type="compositionally biased region" description="Polar residues" evidence="9">
    <location>
        <begin position="714"/>
        <end position="723"/>
    </location>
</feature>
<evidence type="ECO:0000259" key="10">
    <source>
        <dbReference type="Pfam" id="PF08511"/>
    </source>
</evidence>
<evidence type="ECO:0000256" key="9">
    <source>
        <dbReference type="SAM" id="MobiDB-lite"/>
    </source>
</evidence>
<feature type="region of interest" description="Disordered" evidence="9">
    <location>
        <begin position="695"/>
        <end position="768"/>
    </location>
</feature>
<keyword evidence="7 8" id="KW-0496">Mitochondrion</keyword>
<sequence length="1036" mass="111823">MREPARKQETESGQGGRAERADVPMANVARLRAMGNGNRGDGQGKEGKGKAVGRGRRRGRSSCAVQQSLSARADGTLPSFSGGHGANTVWESQERHDVLWVRGWASRQSGRARYGDTVALETASGARRGDARRSGQRPSEERRDGSRSARNRGWRPRRYPPPEGGAGACAVGREREPEEGERDEQREGNGATTKSSPYEVLDGAREEFKGGQCLGLYAVSPHNGRLCVWPVGQVDEIRREKMRPQSVMEGAETSTEHGRAGGAIPSQRELMSERCSRAAHVLESLARPRGQRDPPYLQVARPSRADPSSQTLPRAATGLDAGCGILEGAQDGWMAGWLAGARLHDRALLAAANEQWPPGSGLSVMSVKVAGREEEELERSPRSLGCWEETRQGLAIMGHAMLTDLYLGCLTSVTLRCGIAPSPEPNVRFALCRHHQLARTRREVWCPDERRTVRYSHPEAVKPASAAAACSSHSLARTTRVQSGTQQPVVQTGSTQGTNLLRYSASTPALPAPPSLGRVPGVPSASMAAADGILDVMEGPGSSLSTSRTWSERHRHPPDKDCAPRRASGMQAAGAPRNDGGYRVSCWCVFANRCCSAHGLTTACRRKRLRWRTAVRVAARVGRKVLSGRVEGGTRGTGQDSGIPSLAGTNLEVPSQYLQSVSRRRASGIRSYLAATKSGLARRWVRSFLQLRKAPTPVGSRPVPSFRPRHASSGVWTQNQPRPSTRRRKPHARATRRRKPRSHRVNPLPPADEQSTSSTRSRPIVAGAPPSIPPLAMSLCCTSSRAAALRLAAAAARRSRGACARHRPFHSYDHPAAEGAFGAVENSILAAAYRHVPEHGFSQRALGLGARDAGLLDISPSVLPDGAFSLVLYHLVLQRQALAAQAQRLFGTQSSDAAALGVGAKVTALTWARLMANKDIIHRWQEALAIMAQPSCAPASLKELALLSDEIWFLSGDKSVDPSWYSKRASLSMIYSTTELFMTNDRSPSFSETRRFLDRRLDEVKTVGGAVGALGQWAGFTLSAGVNVLRSKGVGI</sequence>
<comment type="function">
    <text evidence="8">Membrane-associated protein that warps the membrane surface to access and bind aromatic isoprenes with high specificity, including ubiquinone (CoQ) isoprene intermediates and presents them directly to Coq7, therefore facilitating the Coq7-mediated hydroxylase step. Participates in the biosynthesis of coenzyme Q, also named ubiquinone, an essential lipid-soluble electron transporter for aerobic cellular respiration.</text>
</comment>
<feature type="compositionally biased region" description="Basic residues" evidence="9">
    <location>
        <begin position="724"/>
        <end position="744"/>
    </location>
</feature>
<feature type="region of interest" description="Disordered" evidence="9">
    <location>
        <begin position="287"/>
        <end position="313"/>
    </location>
</feature>
<feature type="region of interest" description="Disordered" evidence="9">
    <location>
        <begin position="1"/>
        <end position="93"/>
    </location>
</feature>
<evidence type="ECO:0000256" key="2">
    <source>
        <dbReference type="ARBA" id="ARBA00004749"/>
    </source>
</evidence>
<reference evidence="11 12" key="1">
    <citation type="journal article" date="2024" name="Microbiol. Resour. Announc.">
        <title>Genome annotations for the ascomycete fungi Trichoderma harzianum, Trichoderma aggressivum, and Purpureocillium lilacinum.</title>
        <authorList>
            <person name="Beijen E.P.W."/>
            <person name="Ohm R.A."/>
        </authorList>
    </citation>
    <scope>NUCLEOTIDE SEQUENCE [LARGE SCALE GENOMIC DNA]</scope>
    <source>
        <strain evidence="11 12">CBS 150709</strain>
    </source>
</reference>
<dbReference type="EMBL" id="JAWRVI010000063">
    <property type="protein sequence ID" value="KAK4082614.1"/>
    <property type="molecule type" value="Genomic_DNA"/>
</dbReference>
<gene>
    <name evidence="11" type="ORF">Purlil1_11156</name>
</gene>
<feature type="domain" description="COQ9 C-terminal" evidence="10">
    <location>
        <begin position="937"/>
        <end position="1008"/>
    </location>
</feature>
<keyword evidence="6 8" id="KW-0446">Lipid-binding</keyword>
<dbReference type="InterPro" id="IPR013718">
    <property type="entry name" value="COQ9_C"/>
</dbReference>
<keyword evidence="4 8" id="KW-0831">Ubiquinone biosynthesis</keyword>
<comment type="similarity">
    <text evidence="3 8">Belongs to the COQ9 family.</text>
</comment>
<evidence type="ECO:0000313" key="12">
    <source>
        <dbReference type="Proteomes" id="UP001287286"/>
    </source>
</evidence>
<feature type="compositionally biased region" description="Basic residues" evidence="9">
    <location>
        <begin position="149"/>
        <end position="158"/>
    </location>
</feature>
<keyword evidence="12" id="KW-1185">Reference proteome</keyword>
<proteinExistence type="inferred from homology"/>
<dbReference type="NCBIfam" id="TIGR02396">
    <property type="entry name" value="diverge_rpsU"/>
    <property type="match status" value="1"/>
</dbReference>
<comment type="subcellular location">
    <subcellularLocation>
        <location evidence="1 8">Mitochondrion</location>
    </subcellularLocation>
</comment>
<comment type="pathway">
    <text evidence="2 8">Cofactor biosynthesis; ubiquinone biosynthesis.</text>
</comment>
<keyword evidence="5" id="KW-0809">Transit peptide</keyword>
<dbReference type="Gene3D" id="1.10.357.10">
    <property type="entry name" value="Tetracycline Repressor, domain 2"/>
    <property type="match status" value="1"/>
</dbReference>
<name>A0ABR0BKJ8_PURLI</name>
<dbReference type="Proteomes" id="UP001287286">
    <property type="component" value="Unassembled WGS sequence"/>
</dbReference>
<dbReference type="PANTHER" id="PTHR21427">
    <property type="entry name" value="UBIQUINONE BIOSYNTHESIS PROTEIN COQ9, MITOCHONDRIAL"/>
    <property type="match status" value="1"/>
</dbReference>
<evidence type="ECO:0000256" key="5">
    <source>
        <dbReference type="ARBA" id="ARBA00022946"/>
    </source>
</evidence>
<feature type="region of interest" description="Disordered" evidence="9">
    <location>
        <begin position="629"/>
        <end position="648"/>
    </location>
</feature>
<feature type="compositionally biased region" description="Basic residues" evidence="9">
    <location>
        <begin position="51"/>
        <end position="60"/>
    </location>
</feature>
<protein>
    <recommendedName>
        <fullName evidence="8">Ubiquinone biosynthesis protein</fullName>
    </recommendedName>
</protein>
<evidence type="ECO:0000256" key="1">
    <source>
        <dbReference type="ARBA" id="ARBA00004173"/>
    </source>
</evidence>
<dbReference type="Pfam" id="PF08511">
    <property type="entry name" value="COQ9"/>
    <property type="match status" value="1"/>
</dbReference>
<evidence type="ECO:0000256" key="4">
    <source>
        <dbReference type="ARBA" id="ARBA00022688"/>
    </source>
</evidence>
<organism evidence="11 12">
    <name type="scientific">Purpureocillium lilacinum</name>
    <name type="common">Paecilomyces lilacinus</name>
    <dbReference type="NCBI Taxonomy" id="33203"/>
    <lineage>
        <taxon>Eukaryota</taxon>
        <taxon>Fungi</taxon>
        <taxon>Dikarya</taxon>
        <taxon>Ascomycota</taxon>
        <taxon>Pezizomycotina</taxon>
        <taxon>Sordariomycetes</taxon>
        <taxon>Hypocreomycetidae</taxon>
        <taxon>Hypocreales</taxon>
        <taxon>Ophiocordycipitaceae</taxon>
        <taxon>Purpureocillium</taxon>
    </lineage>
</organism>
<evidence type="ECO:0000256" key="8">
    <source>
        <dbReference type="RuleBase" id="RU366063"/>
    </source>
</evidence>
<feature type="compositionally biased region" description="Basic and acidic residues" evidence="9">
    <location>
        <begin position="1"/>
        <end position="10"/>
    </location>
</feature>
<dbReference type="PANTHER" id="PTHR21427:SF19">
    <property type="entry name" value="UBIQUINONE BIOSYNTHESIS PROTEIN COQ9, MITOCHONDRIAL"/>
    <property type="match status" value="1"/>
</dbReference>
<evidence type="ECO:0000256" key="6">
    <source>
        <dbReference type="ARBA" id="ARBA00023121"/>
    </source>
</evidence>
<evidence type="ECO:0000313" key="11">
    <source>
        <dbReference type="EMBL" id="KAK4082614.1"/>
    </source>
</evidence>
<accession>A0ABR0BKJ8</accession>
<feature type="compositionally biased region" description="Basic and acidic residues" evidence="9">
    <location>
        <begin position="127"/>
        <end position="147"/>
    </location>
</feature>